<dbReference type="PANTHER" id="PTHR43157">
    <property type="entry name" value="PHOSPHATIDYLINOSITOL-GLYCAN BIOSYNTHESIS CLASS F PROTEIN-RELATED"/>
    <property type="match status" value="1"/>
</dbReference>
<name>A0ABQ4EJD1_9ACTN</name>
<dbReference type="NCBIfam" id="NF004846">
    <property type="entry name" value="PRK06197.1"/>
    <property type="match status" value="1"/>
</dbReference>
<dbReference type="PANTHER" id="PTHR43157:SF31">
    <property type="entry name" value="PHOSPHATIDYLINOSITOL-GLYCAN BIOSYNTHESIS CLASS F PROTEIN"/>
    <property type="match status" value="1"/>
</dbReference>
<evidence type="ECO:0000256" key="3">
    <source>
        <dbReference type="SAM" id="MobiDB-lite"/>
    </source>
</evidence>
<evidence type="ECO:0000256" key="1">
    <source>
        <dbReference type="ARBA" id="ARBA00023002"/>
    </source>
</evidence>
<evidence type="ECO:0000313" key="4">
    <source>
        <dbReference type="EMBL" id="GIG94814.1"/>
    </source>
</evidence>
<dbReference type="InterPro" id="IPR002347">
    <property type="entry name" value="SDR_fam"/>
</dbReference>
<dbReference type="EMBL" id="BONX01000007">
    <property type="protein sequence ID" value="GIG94814.1"/>
    <property type="molecule type" value="Genomic_DNA"/>
</dbReference>
<dbReference type="Pfam" id="PF00106">
    <property type="entry name" value="adh_short"/>
    <property type="match status" value="1"/>
</dbReference>
<dbReference type="PRINTS" id="PR00080">
    <property type="entry name" value="SDRFAMILY"/>
</dbReference>
<reference evidence="4 5" key="1">
    <citation type="submission" date="2021-01" db="EMBL/GenBank/DDBJ databases">
        <title>Whole genome shotgun sequence of Plantactinospora mayteni NBRC 109088.</title>
        <authorList>
            <person name="Komaki H."/>
            <person name="Tamura T."/>
        </authorList>
    </citation>
    <scope>NUCLEOTIDE SEQUENCE [LARGE SCALE GENOMIC DNA]</scope>
    <source>
        <strain evidence="4 5">NBRC 109088</strain>
    </source>
</reference>
<dbReference type="InterPro" id="IPR036291">
    <property type="entry name" value="NAD(P)-bd_dom_sf"/>
</dbReference>
<dbReference type="CDD" id="cd05327">
    <property type="entry name" value="retinol-DH_like_SDR_c_like"/>
    <property type="match status" value="1"/>
</dbReference>
<protein>
    <submittedName>
        <fullName evidence="4">Oxidoreductase</fullName>
    </submittedName>
</protein>
<sequence length="296" mass="31176">MPGQDGRTALVTGANSGVGYETCRALARAGATVIMGGRDEARLAEAAAAIRAETPGASLEVRRLDLADLDSISTAAAGVLASGRPLDLLFNNAGVMAIPQRRTTRDGFELTFGTNHLGHFALTGHLLPALLRSGAARVVTVSAIAARWRSAELVDVDSEQTYRPMRAYAMSKFANVVFTRELARRAAGTGLVAVAAHPGVSPTGIAREAPRVLAAANVLLRPFLFQSTDRAALPSLYAATHAGLTGGEYIGPTGRGESRGAPGLVRLPEHADDPETGRQLWDLSVRRTRVDYAFPN</sequence>
<accession>A0ABQ4EJD1</accession>
<gene>
    <name evidence="4" type="ORF">Pma05_13870</name>
</gene>
<feature type="region of interest" description="Disordered" evidence="3">
    <location>
        <begin position="251"/>
        <end position="276"/>
    </location>
</feature>
<evidence type="ECO:0000256" key="2">
    <source>
        <dbReference type="RuleBase" id="RU000363"/>
    </source>
</evidence>
<feature type="compositionally biased region" description="Basic and acidic residues" evidence="3">
    <location>
        <begin position="267"/>
        <end position="276"/>
    </location>
</feature>
<keyword evidence="1" id="KW-0560">Oxidoreductase</keyword>
<dbReference type="PRINTS" id="PR00081">
    <property type="entry name" value="GDHRDH"/>
</dbReference>
<dbReference type="SUPFAM" id="SSF51735">
    <property type="entry name" value="NAD(P)-binding Rossmann-fold domains"/>
    <property type="match status" value="1"/>
</dbReference>
<evidence type="ECO:0000313" key="5">
    <source>
        <dbReference type="Proteomes" id="UP000621500"/>
    </source>
</evidence>
<comment type="caution">
    <text evidence="4">The sequence shown here is derived from an EMBL/GenBank/DDBJ whole genome shotgun (WGS) entry which is preliminary data.</text>
</comment>
<dbReference type="Gene3D" id="3.40.50.720">
    <property type="entry name" value="NAD(P)-binding Rossmann-like Domain"/>
    <property type="match status" value="1"/>
</dbReference>
<keyword evidence="5" id="KW-1185">Reference proteome</keyword>
<dbReference type="Proteomes" id="UP000621500">
    <property type="component" value="Unassembled WGS sequence"/>
</dbReference>
<proteinExistence type="inferred from homology"/>
<comment type="similarity">
    <text evidence="2">Belongs to the short-chain dehydrogenases/reductases (SDR) family.</text>
</comment>
<organism evidence="4 5">
    <name type="scientific">Plantactinospora mayteni</name>
    <dbReference type="NCBI Taxonomy" id="566021"/>
    <lineage>
        <taxon>Bacteria</taxon>
        <taxon>Bacillati</taxon>
        <taxon>Actinomycetota</taxon>
        <taxon>Actinomycetes</taxon>
        <taxon>Micromonosporales</taxon>
        <taxon>Micromonosporaceae</taxon>
        <taxon>Plantactinospora</taxon>
    </lineage>
</organism>